<organism evidence="2">
    <name type="scientific">viral metagenome</name>
    <dbReference type="NCBI Taxonomy" id="1070528"/>
    <lineage>
        <taxon>unclassified sequences</taxon>
        <taxon>metagenomes</taxon>
        <taxon>organismal metagenomes</taxon>
    </lineage>
</organism>
<feature type="transmembrane region" description="Helical" evidence="1">
    <location>
        <begin position="12"/>
        <end position="31"/>
    </location>
</feature>
<sequence length="80" mass="8826">MSIIDFIKTPAGKIFASIILAIGLASIVRMSCKSANIIIVQGPPIQEIQDKIFSFDSKCYSYKKVVTSCKNLEDNKTNLN</sequence>
<protein>
    <submittedName>
        <fullName evidence="2">Uncharacterized protein</fullName>
    </submittedName>
</protein>
<proteinExistence type="predicted"/>
<evidence type="ECO:0000313" key="2">
    <source>
        <dbReference type="EMBL" id="QHT81755.1"/>
    </source>
</evidence>
<keyword evidence="1" id="KW-0812">Transmembrane</keyword>
<accession>A0A6C0HNS7</accession>
<evidence type="ECO:0000256" key="1">
    <source>
        <dbReference type="SAM" id="Phobius"/>
    </source>
</evidence>
<name>A0A6C0HNS7_9ZZZZ</name>
<keyword evidence="1" id="KW-1133">Transmembrane helix</keyword>
<keyword evidence="1" id="KW-0472">Membrane</keyword>
<dbReference type="AlphaFoldDB" id="A0A6C0HNS7"/>
<reference evidence="2" key="1">
    <citation type="journal article" date="2020" name="Nature">
        <title>Giant virus diversity and host interactions through global metagenomics.</title>
        <authorList>
            <person name="Schulz F."/>
            <person name="Roux S."/>
            <person name="Paez-Espino D."/>
            <person name="Jungbluth S."/>
            <person name="Walsh D.A."/>
            <person name="Denef V.J."/>
            <person name="McMahon K.D."/>
            <person name="Konstantinidis K.T."/>
            <person name="Eloe-Fadrosh E.A."/>
            <person name="Kyrpides N.C."/>
            <person name="Woyke T."/>
        </authorList>
    </citation>
    <scope>NUCLEOTIDE SEQUENCE</scope>
    <source>
        <strain evidence="2">GVMAG-M-3300023184-13</strain>
    </source>
</reference>
<dbReference type="EMBL" id="MN739990">
    <property type="protein sequence ID" value="QHT81755.1"/>
    <property type="molecule type" value="Genomic_DNA"/>
</dbReference>